<protein>
    <submittedName>
        <fullName evidence="1">Uncharacterized protein</fullName>
    </submittedName>
</protein>
<evidence type="ECO:0000313" key="1">
    <source>
        <dbReference type="EMBL" id="EAN80747.1"/>
    </source>
</evidence>
<name>Q4CKE5_TRYCC</name>
<dbReference type="RefSeq" id="XP_802193.1">
    <property type="nucleotide sequence ID" value="XM_797100.1"/>
</dbReference>
<proteinExistence type="predicted"/>
<feature type="non-terminal residue" evidence="1">
    <location>
        <position position="399"/>
    </location>
</feature>
<comment type="caution">
    <text evidence="1">The sequence shown here is derived from an EMBL/GenBank/DDBJ whole genome shotgun (WGS) entry which is preliminary data.</text>
</comment>
<organism evidence="1 2">
    <name type="scientific">Trypanosoma cruzi (strain CL Brener)</name>
    <dbReference type="NCBI Taxonomy" id="353153"/>
    <lineage>
        <taxon>Eukaryota</taxon>
        <taxon>Discoba</taxon>
        <taxon>Euglenozoa</taxon>
        <taxon>Kinetoplastea</taxon>
        <taxon>Metakinetoplastina</taxon>
        <taxon>Trypanosomatida</taxon>
        <taxon>Trypanosomatidae</taxon>
        <taxon>Trypanosoma</taxon>
        <taxon>Schizotrypanum</taxon>
    </lineage>
</organism>
<dbReference type="PaxDb" id="353153-Q4CKE5"/>
<keyword evidence="2" id="KW-1185">Reference proteome</keyword>
<dbReference type="Proteomes" id="UP000002296">
    <property type="component" value="Unassembled WGS sequence"/>
</dbReference>
<dbReference type="GeneID" id="3531237"/>
<feature type="non-terminal residue" evidence="1">
    <location>
        <position position="1"/>
    </location>
</feature>
<dbReference type="InParanoid" id="Q4CKE5"/>
<dbReference type="eggNOG" id="ENOG502QSHB">
    <property type="taxonomic scope" value="Eukaryota"/>
</dbReference>
<dbReference type="EMBL" id="AAHK01008991">
    <property type="protein sequence ID" value="EAN80747.1"/>
    <property type="molecule type" value="Genomic_DNA"/>
</dbReference>
<reference evidence="1 2" key="1">
    <citation type="journal article" date="2005" name="Science">
        <title>The genome sequence of Trypanosoma cruzi, etiologic agent of Chagas disease.</title>
        <authorList>
            <person name="El-Sayed N.M."/>
            <person name="Myler P.J."/>
            <person name="Bartholomeu D.C."/>
            <person name="Nilsson D."/>
            <person name="Aggarwal G."/>
            <person name="Tran A.N."/>
            <person name="Ghedin E."/>
            <person name="Worthey E.A."/>
            <person name="Delcher A.L."/>
            <person name="Blandin G."/>
            <person name="Westenberger S.J."/>
            <person name="Caler E."/>
            <person name="Cerqueira G.C."/>
            <person name="Branche C."/>
            <person name="Haas B."/>
            <person name="Anupama A."/>
            <person name="Arner E."/>
            <person name="Aslund L."/>
            <person name="Attipoe P."/>
            <person name="Bontempi E."/>
            <person name="Bringaud F."/>
            <person name="Burton P."/>
            <person name="Cadag E."/>
            <person name="Campbell D.A."/>
            <person name="Carrington M."/>
            <person name="Crabtree J."/>
            <person name="Darban H."/>
            <person name="da Silveira J.F."/>
            <person name="de Jong P."/>
            <person name="Edwards K."/>
            <person name="Englund P.T."/>
            <person name="Fazelina G."/>
            <person name="Feldblyum T."/>
            <person name="Ferella M."/>
            <person name="Frasch A.C."/>
            <person name="Gull K."/>
            <person name="Horn D."/>
            <person name="Hou L."/>
            <person name="Huang Y."/>
            <person name="Kindlund E."/>
            <person name="Klingbeil M."/>
            <person name="Kluge S."/>
            <person name="Koo H."/>
            <person name="Lacerda D."/>
            <person name="Levin M.J."/>
            <person name="Lorenzi H."/>
            <person name="Louie T."/>
            <person name="Machado C.R."/>
            <person name="McCulloch R."/>
            <person name="McKenna A."/>
            <person name="Mizuno Y."/>
            <person name="Mottram J.C."/>
            <person name="Nelson S."/>
            <person name="Ochaya S."/>
            <person name="Osoegawa K."/>
            <person name="Pai G."/>
            <person name="Parsons M."/>
            <person name="Pentony M."/>
            <person name="Pettersson U."/>
            <person name="Pop M."/>
            <person name="Ramirez J.L."/>
            <person name="Rinta J."/>
            <person name="Robertson L."/>
            <person name="Salzberg S.L."/>
            <person name="Sanchez D.O."/>
            <person name="Seyler A."/>
            <person name="Sharma R."/>
            <person name="Shetty J."/>
            <person name="Simpson A.J."/>
            <person name="Sisk E."/>
            <person name="Tammi M.T."/>
            <person name="Tarleton R."/>
            <person name="Teixeira S."/>
            <person name="Van Aken S."/>
            <person name="Vogt C."/>
            <person name="Ward P.N."/>
            <person name="Wickstead B."/>
            <person name="Wortman J."/>
            <person name="White O."/>
            <person name="Fraser C.M."/>
            <person name="Stuart K.D."/>
            <person name="Andersson B."/>
        </authorList>
    </citation>
    <scope>NUCLEOTIDE SEQUENCE [LARGE SCALE GENOMIC DNA]</scope>
    <source>
        <strain evidence="1 2">CL Brener</strain>
    </source>
</reference>
<dbReference type="STRING" id="353153.Q4CKE5"/>
<dbReference type="KEGG" id="tcr:474887.9"/>
<evidence type="ECO:0000313" key="2">
    <source>
        <dbReference type="Proteomes" id="UP000002296"/>
    </source>
</evidence>
<gene>
    <name evidence="1" type="ORF">Tc00.1047053474887.9</name>
</gene>
<sequence length="399" mass="44165">AAPPATNSTSKGKYRNIFSPELYQLKQTLGMDGILALRRFIGRAMKRQHDPLPTTPSIVLNMRRDQQEACGICRGEATQVPWLHLIKAKVSTVTGTVLGISSDEAPTISAMREAIQLVWRIWGHLVKDLRVHGDLDYMYLSVWPQMETNVDMSQSSITCDERPGKALEGIVHPQDTKQGVPQQKKQQAVNSIRCIGDAVNGLMEGDSSIWKGFNSRKLQTKSIIVPTDFVVVECTLEKKGLPHRIVVEDVVESLTELQRQAMEMQRIAIVQARDAEEKVEPQTDAGSGGLRPVLYAPKVFVSHAGVIDAAAHSFQRIRIRGSCIAHVESLARALETGEHFTEREGLEPMYGNNPGSLISARNMHDAENASLLLPPNLSFCPRHHVNSTHATDSQLLGHR</sequence>
<accession>Q4CKE5</accession>
<dbReference type="AlphaFoldDB" id="Q4CKE5"/>